<evidence type="ECO:0000256" key="2">
    <source>
        <dbReference type="ARBA" id="ARBA00022679"/>
    </source>
</evidence>
<feature type="transmembrane region" description="Helical" evidence="7">
    <location>
        <begin position="182"/>
        <end position="201"/>
    </location>
</feature>
<keyword evidence="10" id="KW-1185">Reference proteome</keyword>
<dbReference type="PANTHER" id="PTHR22883">
    <property type="entry name" value="ZINC FINGER DHHC DOMAIN CONTAINING PROTEIN"/>
    <property type="match status" value="1"/>
</dbReference>
<dbReference type="EC" id="2.3.1.225" evidence="7"/>
<dbReference type="AlphaFoldDB" id="A0AAU9JPQ8"/>
<comment type="similarity">
    <text evidence="7">Belongs to the DHHC palmitoyltransferase family.</text>
</comment>
<feature type="transmembrane region" description="Helical" evidence="7">
    <location>
        <begin position="147"/>
        <end position="170"/>
    </location>
</feature>
<reference evidence="9" key="1">
    <citation type="submission" date="2021-09" db="EMBL/GenBank/DDBJ databases">
        <authorList>
            <consortium name="AG Swart"/>
            <person name="Singh M."/>
            <person name="Singh A."/>
            <person name="Seah K."/>
            <person name="Emmerich C."/>
        </authorList>
    </citation>
    <scope>NUCLEOTIDE SEQUENCE</scope>
    <source>
        <strain evidence="9">ATCC30299</strain>
    </source>
</reference>
<keyword evidence="3 7" id="KW-0812">Transmembrane</keyword>
<comment type="caution">
    <text evidence="9">The sequence shown here is derived from an EMBL/GenBank/DDBJ whole genome shotgun (WGS) entry which is preliminary data.</text>
</comment>
<feature type="transmembrane region" description="Helical" evidence="7">
    <location>
        <begin position="42"/>
        <end position="65"/>
    </location>
</feature>
<keyword evidence="4 7" id="KW-1133">Transmembrane helix</keyword>
<keyword evidence="5 7" id="KW-0472">Membrane</keyword>
<evidence type="ECO:0000256" key="7">
    <source>
        <dbReference type="RuleBase" id="RU079119"/>
    </source>
</evidence>
<evidence type="ECO:0000256" key="3">
    <source>
        <dbReference type="ARBA" id="ARBA00022692"/>
    </source>
</evidence>
<evidence type="ECO:0000256" key="1">
    <source>
        <dbReference type="ARBA" id="ARBA00004141"/>
    </source>
</evidence>
<dbReference type="PROSITE" id="PS50216">
    <property type="entry name" value="DHHC"/>
    <property type="match status" value="1"/>
</dbReference>
<dbReference type="InterPro" id="IPR001594">
    <property type="entry name" value="Palmitoyltrfase_DHHC"/>
</dbReference>
<evidence type="ECO:0000256" key="4">
    <source>
        <dbReference type="ARBA" id="ARBA00022989"/>
    </source>
</evidence>
<evidence type="ECO:0000259" key="8">
    <source>
        <dbReference type="Pfam" id="PF01529"/>
    </source>
</evidence>
<protein>
    <recommendedName>
        <fullName evidence="7">Palmitoyltransferase</fullName>
        <ecNumber evidence="7">2.3.1.225</ecNumber>
    </recommendedName>
</protein>
<dbReference type="GO" id="GO:0006612">
    <property type="term" value="P:protein targeting to membrane"/>
    <property type="evidence" value="ECO:0007669"/>
    <property type="project" value="TreeGrafter"/>
</dbReference>
<organism evidence="9 10">
    <name type="scientific">Blepharisma stoltei</name>
    <dbReference type="NCBI Taxonomy" id="1481888"/>
    <lineage>
        <taxon>Eukaryota</taxon>
        <taxon>Sar</taxon>
        <taxon>Alveolata</taxon>
        <taxon>Ciliophora</taxon>
        <taxon>Postciliodesmatophora</taxon>
        <taxon>Heterotrichea</taxon>
        <taxon>Heterotrichida</taxon>
        <taxon>Blepharismidae</taxon>
        <taxon>Blepharisma</taxon>
    </lineage>
</organism>
<feature type="transmembrane region" description="Helical" evidence="7">
    <location>
        <begin position="15"/>
        <end position="36"/>
    </location>
</feature>
<dbReference type="EMBL" id="CAJZBQ010000040">
    <property type="protein sequence ID" value="CAG9326481.1"/>
    <property type="molecule type" value="Genomic_DNA"/>
</dbReference>
<dbReference type="GO" id="GO:0005794">
    <property type="term" value="C:Golgi apparatus"/>
    <property type="evidence" value="ECO:0007669"/>
    <property type="project" value="TreeGrafter"/>
</dbReference>
<dbReference type="InterPro" id="IPR039859">
    <property type="entry name" value="PFA4/ZDH16/20/ERF2-like"/>
</dbReference>
<comment type="domain">
    <text evidence="7">The DHHC domain is required for palmitoyltransferase activity.</text>
</comment>
<evidence type="ECO:0000313" key="9">
    <source>
        <dbReference type="EMBL" id="CAG9326481.1"/>
    </source>
</evidence>
<feature type="domain" description="Palmitoyltransferase DHHC" evidence="8">
    <location>
        <begin position="102"/>
        <end position="206"/>
    </location>
</feature>
<comment type="subcellular location">
    <subcellularLocation>
        <location evidence="1">Membrane</location>
        <topology evidence="1">Multi-pass membrane protein</topology>
    </subcellularLocation>
</comment>
<accession>A0AAU9JPQ8</accession>
<sequence>MTCWSWRKTIISFRIFDVLLFMYCSTGATVLALRIKNPSAEIFIGLIVLFANLGWIMISTLMIIIGNPGYIPSDCQRYMIPADKKFKPSRYIDKTDLEKARIHNCLYCRVMQPPKTSHCSVCNKCVQFRYIHLNIIKKCVGLYNIKLYFIFLVNGLICSGMCIILSYTIMMNVITPFINLNFVFIFMISVIYLVRFIYEVWNLMIFMADRKIPPINDAYNIFRTDSWYKSFKFVLGKVYLWLIPIKISKKMDYTVPVRLRTSFGTTIKVKNKYVIN</sequence>
<gene>
    <name evidence="9" type="ORF">BSTOLATCC_MIC40907</name>
</gene>
<keyword evidence="6 7" id="KW-0012">Acyltransferase</keyword>
<dbReference type="GO" id="GO:0019706">
    <property type="term" value="F:protein-cysteine S-palmitoyltransferase activity"/>
    <property type="evidence" value="ECO:0007669"/>
    <property type="project" value="UniProtKB-EC"/>
</dbReference>
<evidence type="ECO:0000256" key="5">
    <source>
        <dbReference type="ARBA" id="ARBA00023136"/>
    </source>
</evidence>
<dbReference type="Pfam" id="PF01529">
    <property type="entry name" value="DHHC"/>
    <property type="match status" value="1"/>
</dbReference>
<dbReference type="GO" id="GO:0016020">
    <property type="term" value="C:membrane"/>
    <property type="evidence" value="ECO:0007669"/>
    <property type="project" value="UniProtKB-SubCell"/>
</dbReference>
<dbReference type="Proteomes" id="UP001162131">
    <property type="component" value="Unassembled WGS sequence"/>
</dbReference>
<dbReference type="GO" id="GO:0005783">
    <property type="term" value="C:endoplasmic reticulum"/>
    <property type="evidence" value="ECO:0007669"/>
    <property type="project" value="TreeGrafter"/>
</dbReference>
<proteinExistence type="inferred from homology"/>
<name>A0AAU9JPQ8_9CILI</name>
<evidence type="ECO:0000256" key="6">
    <source>
        <dbReference type="ARBA" id="ARBA00023315"/>
    </source>
</evidence>
<evidence type="ECO:0000313" key="10">
    <source>
        <dbReference type="Proteomes" id="UP001162131"/>
    </source>
</evidence>
<comment type="catalytic activity">
    <reaction evidence="7">
        <text>L-cysteinyl-[protein] + hexadecanoyl-CoA = S-hexadecanoyl-L-cysteinyl-[protein] + CoA</text>
        <dbReference type="Rhea" id="RHEA:36683"/>
        <dbReference type="Rhea" id="RHEA-COMP:10131"/>
        <dbReference type="Rhea" id="RHEA-COMP:11032"/>
        <dbReference type="ChEBI" id="CHEBI:29950"/>
        <dbReference type="ChEBI" id="CHEBI:57287"/>
        <dbReference type="ChEBI" id="CHEBI:57379"/>
        <dbReference type="ChEBI" id="CHEBI:74151"/>
        <dbReference type="EC" id="2.3.1.225"/>
    </reaction>
</comment>
<keyword evidence="2 7" id="KW-0808">Transferase</keyword>